<feature type="non-terminal residue" evidence="2">
    <location>
        <position position="1"/>
    </location>
</feature>
<organism evidence="2 3">
    <name type="scientific">Suillus luteus UH-Slu-Lm8-n1</name>
    <dbReference type="NCBI Taxonomy" id="930992"/>
    <lineage>
        <taxon>Eukaryota</taxon>
        <taxon>Fungi</taxon>
        <taxon>Dikarya</taxon>
        <taxon>Basidiomycota</taxon>
        <taxon>Agaricomycotina</taxon>
        <taxon>Agaricomycetes</taxon>
        <taxon>Agaricomycetidae</taxon>
        <taxon>Boletales</taxon>
        <taxon>Suillineae</taxon>
        <taxon>Suillaceae</taxon>
        <taxon>Suillus</taxon>
    </lineage>
</organism>
<evidence type="ECO:0000256" key="1">
    <source>
        <dbReference type="SAM" id="Phobius"/>
    </source>
</evidence>
<evidence type="ECO:0000313" key="3">
    <source>
        <dbReference type="Proteomes" id="UP000054485"/>
    </source>
</evidence>
<gene>
    <name evidence="2" type="ORF">CY34DRAFT_94422</name>
</gene>
<name>A0A0D0AX15_9AGAM</name>
<keyword evidence="1" id="KW-0472">Membrane</keyword>
<keyword evidence="1" id="KW-0812">Transmembrane</keyword>
<dbReference type="AlphaFoldDB" id="A0A0D0AX15"/>
<proteinExistence type="predicted"/>
<keyword evidence="1" id="KW-1133">Transmembrane helix</keyword>
<dbReference type="HOGENOM" id="CLU_101077_0_0_1"/>
<dbReference type="OrthoDB" id="2610923at2759"/>
<reference evidence="3" key="2">
    <citation type="submission" date="2015-01" db="EMBL/GenBank/DDBJ databases">
        <title>Evolutionary Origins and Diversification of the Mycorrhizal Mutualists.</title>
        <authorList>
            <consortium name="DOE Joint Genome Institute"/>
            <consortium name="Mycorrhizal Genomics Consortium"/>
            <person name="Kohler A."/>
            <person name="Kuo A."/>
            <person name="Nagy L.G."/>
            <person name="Floudas D."/>
            <person name="Copeland A."/>
            <person name="Barry K.W."/>
            <person name="Cichocki N."/>
            <person name="Veneault-Fourrey C."/>
            <person name="LaButti K."/>
            <person name="Lindquist E.A."/>
            <person name="Lipzen A."/>
            <person name="Lundell T."/>
            <person name="Morin E."/>
            <person name="Murat C."/>
            <person name="Riley R."/>
            <person name="Ohm R."/>
            <person name="Sun H."/>
            <person name="Tunlid A."/>
            <person name="Henrissat B."/>
            <person name="Grigoriev I.V."/>
            <person name="Hibbett D.S."/>
            <person name="Martin F."/>
        </authorList>
    </citation>
    <scope>NUCLEOTIDE SEQUENCE [LARGE SCALE GENOMIC DNA]</scope>
    <source>
        <strain evidence="3">UH-Slu-Lm8-n1</strain>
    </source>
</reference>
<feature type="transmembrane region" description="Helical" evidence="1">
    <location>
        <begin position="122"/>
        <end position="142"/>
    </location>
</feature>
<reference evidence="2 3" key="1">
    <citation type="submission" date="2014-04" db="EMBL/GenBank/DDBJ databases">
        <authorList>
            <consortium name="DOE Joint Genome Institute"/>
            <person name="Kuo A."/>
            <person name="Ruytinx J."/>
            <person name="Rineau F."/>
            <person name="Colpaert J."/>
            <person name="Kohler A."/>
            <person name="Nagy L.G."/>
            <person name="Floudas D."/>
            <person name="Copeland A."/>
            <person name="Barry K.W."/>
            <person name="Cichocki N."/>
            <person name="Veneault-Fourrey C."/>
            <person name="LaButti K."/>
            <person name="Lindquist E.A."/>
            <person name="Lipzen A."/>
            <person name="Lundell T."/>
            <person name="Morin E."/>
            <person name="Murat C."/>
            <person name="Sun H."/>
            <person name="Tunlid A."/>
            <person name="Henrissat B."/>
            <person name="Grigoriev I.V."/>
            <person name="Hibbett D.S."/>
            <person name="Martin F."/>
            <person name="Nordberg H.P."/>
            <person name="Cantor M.N."/>
            <person name="Hua S.X."/>
        </authorList>
    </citation>
    <scope>NUCLEOTIDE SEQUENCE [LARGE SCALE GENOMIC DNA]</scope>
    <source>
        <strain evidence="2 3">UH-Slu-Lm8-n1</strain>
    </source>
</reference>
<dbReference type="EMBL" id="KN835531">
    <property type="protein sequence ID" value="KIK36413.1"/>
    <property type="molecule type" value="Genomic_DNA"/>
</dbReference>
<sequence length="147" mass="17018">EYIAHLICQGINRFIQLADESDEVPNLKGKLYADFRLSAPEWTELELMREVLQEPADAQQTIEAGVINLHKWYGKTDDTDTYFICLALDPNYKVAYACDKWAPHFFNKGMQCLERVICRSSLFYVNCILILHSSICMITLVLPRRLL</sequence>
<evidence type="ECO:0000313" key="2">
    <source>
        <dbReference type="EMBL" id="KIK36413.1"/>
    </source>
</evidence>
<dbReference type="InParanoid" id="A0A0D0AX15"/>
<dbReference type="Proteomes" id="UP000054485">
    <property type="component" value="Unassembled WGS sequence"/>
</dbReference>
<protein>
    <submittedName>
        <fullName evidence="2">Uncharacterized protein</fullName>
    </submittedName>
</protein>
<accession>A0A0D0AX15</accession>
<keyword evidence="3" id="KW-1185">Reference proteome</keyword>